<dbReference type="PANTHER" id="PTHR10075:SF4">
    <property type="entry name" value="EMBIGIN"/>
    <property type="match status" value="1"/>
</dbReference>
<keyword evidence="2" id="KW-0472">Membrane</keyword>
<dbReference type="GO" id="GO:0098632">
    <property type="term" value="F:cell-cell adhesion mediator activity"/>
    <property type="evidence" value="ECO:0007669"/>
    <property type="project" value="TreeGrafter"/>
</dbReference>
<keyword evidence="5" id="KW-1185">Reference proteome</keyword>
<dbReference type="InterPro" id="IPR013098">
    <property type="entry name" value="Ig_I-set"/>
</dbReference>
<dbReference type="InterPro" id="IPR003599">
    <property type="entry name" value="Ig_sub"/>
</dbReference>
<dbReference type="GO" id="GO:0005886">
    <property type="term" value="C:plasma membrane"/>
    <property type="evidence" value="ECO:0007669"/>
    <property type="project" value="TreeGrafter"/>
</dbReference>
<protein>
    <submittedName>
        <fullName evidence="4">EMB protein</fullName>
    </submittedName>
</protein>
<dbReference type="PANTHER" id="PTHR10075">
    <property type="entry name" value="BASIGIN RELATED"/>
    <property type="match status" value="1"/>
</dbReference>
<keyword evidence="2" id="KW-0812">Transmembrane</keyword>
<dbReference type="AlphaFoldDB" id="A0A7K8R1C4"/>
<accession>A0A7K8R1C4</accession>
<sequence>GVSGPPLERTITLANATKVGLICTLDKNSPLKSPQVTWKRGNETISHNSKAENSWSIQLTISDSSKMGSYTCILKGQEEISAVFHLQVPKIEAREKPIITYERDVAVLLCTSPYTPMAWTWYMTSGSKQIAINDTFETDKYAIDRVSVNDTCLKIFKLTKADAGVYWCEAAFQLGKSKGKVELKVLSFTAPLKPFLAIVVEVVIFVTTIVLYELYSKRKGKR</sequence>
<evidence type="ECO:0000256" key="1">
    <source>
        <dbReference type="ARBA" id="ARBA00023319"/>
    </source>
</evidence>
<feature type="transmembrane region" description="Helical" evidence="2">
    <location>
        <begin position="195"/>
        <end position="215"/>
    </location>
</feature>
<dbReference type="InterPro" id="IPR036179">
    <property type="entry name" value="Ig-like_dom_sf"/>
</dbReference>
<gene>
    <name evidence="4" type="primary">Emb</name>
    <name evidence="4" type="ORF">SMICAP_R13191</name>
</gene>
<organism evidence="4 5">
    <name type="scientific">Smithornis capensis</name>
    <dbReference type="NCBI Taxonomy" id="363769"/>
    <lineage>
        <taxon>Eukaryota</taxon>
        <taxon>Metazoa</taxon>
        <taxon>Chordata</taxon>
        <taxon>Craniata</taxon>
        <taxon>Vertebrata</taxon>
        <taxon>Euteleostomi</taxon>
        <taxon>Archelosauria</taxon>
        <taxon>Archosauria</taxon>
        <taxon>Dinosauria</taxon>
        <taxon>Saurischia</taxon>
        <taxon>Theropoda</taxon>
        <taxon>Coelurosauria</taxon>
        <taxon>Aves</taxon>
        <taxon>Neognathae</taxon>
        <taxon>Neoaves</taxon>
        <taxon>Telluraves</taxon>
        <taxon>Australaves</taxon>
        <taxon>Passeriformes</taxon>
        <taxon>Eurylaimidae</taxon>
        <taxon>Smithornis</taxon>
    </lineage>
</organism>
<dbReference type="GO" id="GO:0030424">
    <property type="term" value="C:axon"/>
    <property type="evidence" value="ECO:0007669"/>
    <property type="project" value="TreeGrafter"/>
</dbReference>
<proteinExistence type="predicted"/>
<dbReference type="SUPFAM" id="SSF48726">
    <property type="entry name" value="Immunoglobulin"/>
    <property type="match status" value="2"/>
</dbReference>
<feature type="domain" description="Ig-like" evidence="3">
    <location>
        <begin position="5"/>
        <end position="72"/>
    </location>
</feature>
<keyword evidence="1" id="KW-0393">Immunoglobulin domain</keyword>
<dbReference type="CDD" id="cd00096">
    <property type="entry name" value="Ig"/>
    <property type="match status" value="1"/>
</dbReference>
<evidence type="ECO:0000256" key="2">
    <source>
        <dbReference type="SAM" id="Phobius"/>
    </source>
</evidence>
<keyword evidence="2" id="KW-1133">Transmembrane helix</keyword>
<evidence type="ECO:0000313" key="5">
    <source>
        <dbReference type="Proteomes" id="UP000567624"/>
    </source>
</evidence>
<feature type="non-terminal residue" evidence="4">
    <location>
        <position position="222"/>
    </location>
</feature>
<dbReference type="EMBL" id="VWYW01000761">
    <property type="protein sequence ID" value="NXF11689.1"/>
    <property type="molecule type" value="Genomic_DNA"/>
</dbReference>
<feature type="non-terminal residue" evidence="4">
    <location>
        <position position="1"/>
    </location>
</feature>
<dbReference type="InterPro" id="IPR007110">
    <property type="entry name" value="Ig-like_dom"/>
</dbReference>
<dbReference type="InterPro" id="IPR013270">
    <property type="entry name" value="CD47_Vset"/>
</dbReference>
<dbReference type="Pfam" id="PF07679">
    <property type="entry name" value="I-set"/>
    <property type="match status" value="1"/>
</dbReference>
<feature type="domain" description="Ig-like" evidence="3">
    <location>
        <begin position="89"/>
        <end position="187"/>
    </location>
</feature>
<dbReference type="GO" id="GO:0070593">
    <property type="term" value="P:dendrite self-avoidance"/>
    <property type="evidence" value="ECO:0007669"/>
    <property type="project" value="TreeGrafter"/>
</dbReference>
<dbReference type="GO" id="GO:0007156">
    <property type="term" value="P:homophilic cell adhesion via plasma membrane adhesion molecules"/>
    <property type="evidence" value="ECO:0007669"/>
    <property type="project" value="TreeGrafter"/>
</dbReference>
<reference evidence="4 5" key="1">
    <citation type="submission" date="2019-09" db="EMBL/GenBank/DDBJ databases">
        <title>Bird 10,000 Genomes (B10K) Project - Family phase.</title>
        <authorList>
            <person name="Zhang G."/>
        </authorList>
    </citation>
    <scope>NUCLEOTIDE SEQUENCE [LARGE SCALE GENOMIC DNA]</scope>
    <source>
        <strain evidence="4">B10K-CU-031-20</strain>
    </source>
</reference>
<dbReference type="GO" id="GO:0007411">
    <property type="term" value="P:axon guidance"/>
    <property type="evidence" value="ECO:0007669"/>
    <property type="project" value="TreeGrafter"/>
</dbReference>
<dbReference type="InterPro" id="IPR013783">
    <property type="entry name" value="Ig-like_fold"/>
</dbReference>
<dbReference type="SMART" id="SM00409">
    <property type="entry name" value="IG"/>
    <property type="match status" value="2"/>
</dbReference>
<evidence type="ECO:0000313" key="4">
    <source>
        <dbReference type="EMBL" id="NXF11689.1"/>
    </source>
</evidence>
<dbReference type="PROSITE" id="PS50835">
    <property type="entry name" value="IG_LIKE"/>
    <property type="match status" value="2"/>
</dbReference>
<dbReference type="Proteomes" id="UP000567624">
    <property type="component" value="Unassembled WGS sequence"/>
</dbReference>
<comment type="caution">
    <text evidence="4">The sequence shown here is derived from an EMBL/GenBank/DDBJ whole genome shotgun (WGS) entry which is preliminary data.</text>
</comment>
<dbReference type="Pfam" id="PF08204">
    <property type="entry name" value="V-set_CD47"/>
    <property type="match status" value="1"/>
</dbReference>
<dbReference type="Gene3D" id="2.60.40.10">
    <property type="entry name" value="Immunoglobulins"/>
    <property type="match status" value="2"/>
</dbReference>
<evidence type="ECO:0000259" key="3">
    <source>
        <dbReference type="PROSITE" id="PS50835"/>
    </source>
</evidence>
<name>A0A7K8R1C4_9PASS</name>